<feature type="compositionally biased region" description="Basic residues" evidence="1">
    <location>
        <begin position="712"/>
        <end position="726"/>
    </location>
</feature>
<feature type="compositionally biased region" description="Polar residues" evidence="1">
    <location>
        <begin position="176"/>
        <end position="186"/>
    </location>
</feature>
<feature type="compositionally biased region" description="Polar residues" evidence="1">
    <location>
        <begin position="47"/>
        <end position="65"/>
    </location>
</feature>
<feature type="compositionally biased region" description="Basic and acidic residues" evidence="1">
    <location>
        <begin position="34"/>
        <end position="43"/>
    </location>
</feature>
<feature type="region of interest" description="Disordered" evidence="1">
    <location>
        <begin position="1"/>
        <end position="76"/>
    </location>
</feature>
<dbReference type="InterPro" id="IPR045341">
    <property type="entry name" value="DUF6532"/>
</dbReference>
<gene>
    <name evidence="3" type="ORF">RSOLAG22IIIB_08731</name>
</gene>
<feature type="compositionally biased region" description="Low complexity" evidence="1">
    <location>
        <begin position="553"/>
        <end position="563"/>
    </location>
</feature>
<protein>
    <recommendedName>
        <fullName evidence="2">DUF6532 domain-containing protein</fullName>
    </recommendedName>
</protein>
<name>A0A0K6FUR7_9AGAM</name>
<reference evidence="3 4" key="1">
    <citation type="submission" date="2015-07" db="EMBL/GenBank/DDBJ databases">
        <authorList>
            <person name="Noorani M."/>
        </authorList>
    </citation>
    <scope>NUCLEOTIDE SEQUENCE [LARGE SCALE GENOMIC DNA]</scope>
    <source>
        <strain evidence="3">BBA 69670</strain>
    </source>
</reference>
<evidence type="ECO:0000256" key="1">
    <source>
        <dbReference type="SAM" id="MobiDB-lite"/>
    </source>
</evidence>
<dbReference type="Proteomes" id="UP000044841">
    <property type="component" value="Unassembled WGS sequence"/>
</dbReference>
<evidence type="ECO:0000259" key="2">
    <source>
        <dbReference type="Pfam" id="PF20149"/>
    </source>
</evidence>
<feature type="compositionally biased region" description="Polar residues" evidence="1">
    <location>
        <begin position="574"/>
        <end position="590"/>
    </location>
</feature>
<feature type="region of interest" description="Disordered" evidence="1">
    <location>
        <begin position="525"/>
        <end position="726"/>
    </location>
</feature>
<sequence length="726" mass="80566">MVADTQPKDKRTRKDTPAIAQFRESVAQGNKRREKSDYNKELKAQGVGSTVPASRRASQAATQPTGDDLGELSADEEFDATLAEIQAEEARVNALRAKIAERDGRRFKDLKVMDEAELQQLWDTGGKRKEVVKPAPPARPQTSTSSVQIAGPSQRVLTAPTRAPKERSSTKRKRSTTPVSPESKQATTKTKRGPKSSRSSKKSEADETSEGTNDSDSDAHNKSRSDSGSEKDGGSDSEGESVENDRRSEKASGSGKKARGKTSDFTGKIKKMVDYTTVRVCAKLASTGMFCSAQEYKSIVKRCWARAAAEYGVDHRKPKYALDKKHKQAIRSRVNSFRSRIRDRLRASIANVYKLLVDDRLSPEEAKRRTKRWFPHGFHTKDGAPRGTGHFQHEYLQDAVFETFYTGHNPVGIVYAKWFDPMPLEAIALVCAVIRWVIHQHETGKYVKARMSFEKLREYYEELMDSLTAFKAGKQAERCEWVQETLHVVSMERAGCSVIEEGPKPVDTALQEDDFAEDKPTADELKLISHRRRSNKHQATPTHPNRRTDKEPTSATSPAQSSTHDNNLPPLSGPPSQRSSVAPIRNSTLDDSPRVEPLRTRYSSVSLDHEEMEDSRELTPTPPSRSKPKHPSKATSQVEPDEEEGEEDTETEEEAQEESDGSEEDGEEATESQAPPNKKQKTTPSTGSGKKTGKPTPVAARASGTLTVSKRGSSKKQKPKGNLKIQ</sequence>
<evidence type="ECO:0000313" key="4">
    <source>
        <dbReference type="Proteomes" id="UP000044841"/>
    </source>
</evidence>
<feature type="region of interest" description="Disordered" evidence="1">
    <location>
        <begin position="119"/>
        <end position="262"/>
    </location>
</feature>
<feature type="compositionally biased region" description="Acidic residues" evidence="1">
    <location>
        <begin position="206"/>
        <end position="216"/>
    </location>
</feature>
<feature type="compositionally biased region" description="Basic and acidic residues" evidence="1">
    <location>
        <begin position="217"/>
        <end position="234"/>
    </location>
</feature>
<feature type="compositionally biased region" description="Low complexity" evidence="1">
    <location>
        <begin position="682"/>
        <end position="697"/>
    </location>
</feature>
<feature type="domain" description="DUF6532" evidence="2">
    <location>
        <begin position="280"/>
        <end position="470"/>
    </location>
</feature>
<feature type="compositionally biased region" description="Basic residues" evidence="1">
    <location>
        <begin position="189"/>
        <end position="200"/>
    </location>
</feature>
<dbReference type="Pfam" id="PF20149">
    <property type="entry name" value="DUF6532"/>
    <property type="match status" value="1"/>
</dbReference>
<dbReference type="EMBL" id="CYGV01000990">
    <property type="protein sequence ID" value="CUA69804.1"/>
    <property type="molecule type" value="Genomic_DNA"/>
</dbReference>
<dbReference type="AlphaFoldDB" id="A0A0K6FUR7"/>
<evidence type="ECO:0000313" key="3">
    <source>
        <dbReference type="EMBL" id="CUA69804.1"/>
    </source>
</evidence>
<accession>A0A0K6FUR7</accession>
<keyword evidence="4" id="KW-1185">Reference proteome</keyword>
<proteinExistence type="predicted"/>
<feature type="compositionally biased region" description="Acidic residues" evidence="1">
    <location>
        <begin position="639"/>
        <end position="670"/>
    </location>
</feature>
<feature type="compositionally biased region" description="Basic and acidic residues" evidence="1">
    <location>
        <begin position="1"/>
        <end position="16"/>
    </location>
</feature>
<organism evidence="3 4">
    <name type="scientific">Rhizoctonia solani</name>
    <dbReference type="NCBI Taxonomy" id="456999"/>
    <lineage>
        <taxon>Eukaryota</taxon>
        <taxon>Fungi</taxon>
        <taxon>Dikarya</taxon>
        <taxon>Basidiomycota</taxon>
        <taxon>Agaricomycotina</taxon>
        <taxon>Agaricomycetes</taxon>
        <taxon>Cantharellales</taxon>
        <taxon>Ceratobasidiaceae</taxon>
        <taxon>Rhizoctonia</taxon>
    </lineage>
</organism>